<evidence type="ECO:0000313" key="11">
    <source>
        <dbReference type="Proteomes" id="UP000785679"/>
    </source>
</evidence>
<comment type="caution">
    <text evidence="10">The sequence shown here is derived from an EMBL/GenBank/DDBJ whole genome shotgun (WGS) entry which is preliminary data.</text>
</comment>
<dbReference type="GO" id="GO:0031207">
    <property type="term" value="C:Sec62/Sec63 complex"/>
    <property type="evidence" value="ECO:0007669"/>
    <property type="project" value="TreeGrafter"/>
</dbReference>
<evidence type="ECO:0000313" key="10">
    <source>
        <dbReference type="EMBL" id="TNV72627.1"/>
    </source>
</evidence>
<keyword evidence="5" id="KW-1133">Transmembrane helix</keyword>
<keyword evidence="3" id="KW-0812">Transmembrane</keyword>
<protein>
    <recommendedName>
        <fullName evidence="9">SEC63 domain-containing protein</fullName>
    </recommendedName>
</protein>
<dbReference type="PANTHER" id="PTHR24075:SF0">
    <property type="entry name" value="TRANSLOCATION PROTEIN SEC63 HOMOLOG"/>
    <property type="match status" value="1"/>
</dbReference>
<keyword evidence="11" id="KW-1185">Reference proteome</keyword>
<evidence type="ECO:0000256" key="8">
    <source>
        <dbReference type="SAM" id="MobiDB-lite"/>
    </source>
</evidence>
<dbReference type="Proteomes" id="UP000785679">
    <property type="component" value="Unassembled WGS sequence"/>
</dbReference>
<sequence>MQRQPFKRITAKTALTLIQFSQNLVQGLWIDDSELLQLPNLDYDKVQAYKKRTGGKVLTIEQYCRKTKEERREVSLYQDEKAFEDAEKAIPCFPVIDVKAEYSVDGEELVAVGDILTIKITITHVNLQENESLGFVHSNRFPYLKASQWYLIFTDQEENELVAMDKLFIKERVHVKELKERMTTEGALSITLLLRNDSYRGFDKKVELKIPVQKEVKREIPEYNEEDVEATKAPNLLEAAFDMTQQADSDDEEEESEDEKAKPSQKPASVETKKEK</sequence>
<reference evidence="10" key="1">
    <citation type="submission" date="2019-06" db="EMBL/GenBank/DDBJ databases">
        <authorList>
            <person name="Zheng W."/>
        </authorList>
    </citation>
    <scope>NUCLEOTIDE SEQUENCE</scope>
    <source>
        <strain evidence="10">QDHG01</strain>
    </source>
</reference>
<evidence type="ECO:0000256" key="7">
    <source>
        <dbReference type="ARBA" id="ARBA00023186"/>
    </source>
</evidence>
<feature type="region of interest" description="Disordered" evidence="8">
    <location>
        <begin position="224"/>
        <end position="276"/>
    </location>
</feature>
<keyword evidence="4" id="KW-0256">Endoplasmic reticulum</keyword>
<accession>A0A8J8ND02</accession>
<comment type="subcellular location">
    <subcellularLocation>
        <location evidence="2">Endoplasmic reticulum</location>
    </subcellularLocation>
    <subcellularLocation>
        <location evidence="1">Membrane</location>
        <topology evidence="1">Multi-pass membrane protein</topology>
    </subcellularLocation>
</comment>
<dbReference type="Pfam" id="PF02889">
    <property type="entry name" value="Sec63"/>
    <property type="match status" value="1"/>
</dbReference>
<dbReference type="SUPFAM" id="SSF158702">
    <property type="entry name" value="Sec63 N-terminal domain-like"/>
    <property type="match status" value="1"/>
</dbReference>
<dbReference type="OrthoDB" id="1734229at2759"/>
<name>A0A8J8ND02_HALGN</name>
<evidence type="ECO:0000256" key="6">
    <source>
        <dbReference type="ARBA" id="ARBA00023136"/>
    </source>
</evidence>
<dbReference type="SUPFAM" id="SSF81296">
    <property type="entry name" value="E set domains"/>
    <property type="match status" value="1"/>
</dbReference>
<feature type="compositionally biased region" description="Acidic residues" evidence="8">
    <location>
        <begin position="248"/>
        <end position="258"/>
    </location>
</feature>
<evidence type="ECO:0000259" key="9">
    <source>
        <dbReference type="Pfam" id="PF02889"/>
    </source>
</evidence>
<evidence type="ECO:0000256" key="5">
    <source>
        <dbReference type="ARBA" id="ARBA00022989"/>
    </source>
</evidence>
<dbReference type="PANTHER" id="PTHR24075">
    <property type="entry name" value="SEC63 DOMAIN-CONTAINING"/>
    <property type="match status" value="1"/>
</dbReference>
<evidence type="ECO:0000256" key="2">
    <source>
        <dbReference type="ARBA" id="ARBA00004240"/>
    </source>
</evidence>
<dbReference type="GO" id="GO:0006620">
    <property type="term" value="P:post-translational protein targeting to endoplasmic reticulum membrane"/>
    <property type="evidence" value="ECO:0007669"/>
    <property type="project" value="TreeGrafter"/>
</dbReference>
<dbReference type="GO" id="GO:0003723">
    <property type="term" value="F:RNA binding"/>
    <property type="evidence" value="ECO:0007669"/>
    <property type="project" value="TreeGrafter"/>
</dbReference>
<dbReference type="AlphaFoldDB" id="A0A8J8ND02"/>
<keyword evidence="6" id="KW-0472">Membrane</keyword>
<evidence type="ECO:0000256" key="3">
    <source>
        <dbReference type="ARBA" id="ARBA00022692"/>
    </source>
</evidence>
<dbReference type="GO" id="GO:0006614">
    <property type="term" value="P:SRP-dependent cotranslational protein targeting to membrane"/>
    <property type="evidence" value="ECO:0007669"/>
    <property type="project" value="TreeGrafter"/>
</dbReference>
<organism evidence="10 11">
    <name type="scientific">Halteria grandinella</name>
    <dbReference type="NCBI Taxonomy" id="5974"/>
    <lineage>
        <taxon>Eukaryota</taxon>
        <taxon>Sar</taxon>
        <taxon>Alveolata</taxon>
        <taxon>Ciliophora</taxon>
        <taxon>Intramacronucleata</taxon>
        <taxon>Spirotrichea</taxon>
        <taxon>Stichotrichia</taxon>
        <taxon>Sporadotrichida</taxon>
        <taxon>Halteriidae</taxon>
        <taxon>Halteria</taxon>
    </lineage>
</organism>
<evidence type="ECO:0000256" key="4">
    <source>
        <dbReference type="ARBA" id="ARBA00022824"/>
    </source>
</evidence>
<proteinExistence type="predicted"/>
<dbReference type="GO" id="GO:0008320">
    <property type="term" value="F:protein transmembrane transporter activity"/>
    <property type="evidence" value="ECO:0007669"/>
    <property type="project" value="TreeGrafter"/>
</dbReference>
<evidence type="ECO:0000256" key="1">
    <source>
        <dbReference type="ARBA" id="ARBA00004141"/>
    </source>
</evidence>
<feature type="domain" description="SEC63" evidence="9">
    <location>
        <begin position="10"/>
        <end position="208"/>
    </location>
</feature>
<dbReference type="InterPro" id="IPR014756">
    <property type="entry name" value="Ig_E-set"/>
</dbReference>
<dbReference type="Gene3D" id="2.60.40.150">
    <property type="entry name" value="C2 domain"/>
    <property type="match status" value="1"/>
</dbReference>
<dbReference type="InterPro" id="IPR004179">
    <property type="entry name" value="Sec63-dom"/>
</dbReference>
<gene>
    <name evidence="10" type="ORF">FGO68_gene1853</name>
</gene>
<dbReference type="EMBL" id="RRYP01021569">
    <property type="protein sequence ID" value="TNV72627.1"/>
    <property type="molecule type" value="Genomic_DNA"/>
</dbReference>
<dbReference type="InterPro" id="IPR035892">
    <property type="entry name" value="C2_domain_sf"/>
</dbReference>
<keyword evidence="7" id="KW-0143">Chaperone</keyword>